<proteinExistence type="predicted"/>
<feature type="domain" description="UbiC transcription regulator-associated" evidence="1">
    <location>
        <begin position="3"/>
        <end position="48"/>
    </location>
</feature>
<reference evidence="2 3" key="1">
    <citation type="journal article" date="2019" name="Int. J. Syst. Evol. Microbiol.">
        <title>The Global Catalogue of Microorganisms (GCM) 10K type strain sequencing project: providing services to taxonomists for standard genome sequencing and annotation.</title>
        <authorList>
            <consortium name="The Broad Institute Genomics Platform"/>
            <consortium name="The Broad Institute Genome Sequencing Center for Infectious Disease"/>
            <person name="Wu L."/>
            <person name="Ma J."/>
        </authorList>
    </citation>
    <scope>NUCLEOTIDE SEQUENCE [LARGE SCALE GENOMIC DNA]</scope>
    <source>
        <strain evidence="2 3">JCM 12389</strain>
    </source>
</reference>
<gene>
    <name evidence="2" type="ORF">GCM10008986_27770</name>
</gene>
<dbReference type="Pfam" id="PF07702">
    <property type="entry name" value="UTRA"/>
    <property type="match status" value="1"/>
</dbReference>
<dbReference type="Gene3D" id="3.40.1410.10">
    <property type="entry name" value="Chorismate lyase-like"/>
    <property type="match status" value="1"/>
</dbReference>
<evidence type="ECO:0000313" key="2">
    <source>
        <dbReference type="EMBL" id="GAA0499082.1"/>
    </source>
</evidence>
<organism evidence="2 3">
    <name type="scientific">Salinibacillus aidingensis</name>
    <dbReference type="NCBI Taxonomy" id="237684"/>
    <lineage>
        <taxon>Bacteria</taxon>
        <taxon>Bacillati</taxon>
        <taxon>Bacillota</taxon>
        <taxon>Bacilli</taxon>
        <taxon>Bacillales</taxon>
        <taxon>Bacillaceae</taxon>
        <taxon>Salinibacillus</taxon>
    </lineage>
</organism>
<dbReference type="SUPFAM" id="SSF64288">
    <property type="entry name" value="Chorismate lyase-like"/>
    <property type="match status" value="1"/>
</dbReference>
<comment type="caution">
    <text evidence="2">The sequence shown here is derived from an EMBL/GenBank/DDBJ whole genome shotgun (WGS) entry which is preliminary data.</text>
</comment>
<dbReference type="InterPro" id="IPR011663">
    <property type="entry name" value="UTRA"/>
</dbReference>
<keyword evidence="3" id="KW-1185">Reference proteome</keyword>
<protein>
    <recommendedName>
        <fullName evidence="1">UbiC transcription regulator-associated domain-containing protein</fullName>
    </recommendedName>
</protein>
<dbReference type="EMBL" id="BAAADO010000006">
    <property type="protein sequence ID" value="GAA0499082.1"/>
    <property type="molecule type" value="Genomic_DNA"/>
</dbReference>
<accession>A0ABN1BJ61</accession>
<evidence type="ECO:0000259" key="1">
    <source>
        <dbReference type="Pfam" id="PF07702"/>
    </source>
</evidence>
<dbReference type="Proteomes" id="UP001500880">
    <property type="component" value="Unassembled WGS sequence"/>
</dbReference>
<sequence>MEEPTEEDAELLDLEGYSSIVVIKSLVYLEDTSLFQYTESRHRPDKFRFVDFARRV</sequence>
<dbReference type="InterPro" id="IPR028978">
    <property type="entry name" value="Chorismate_lyase_/UTRA_dom_sf"/>
</dbReference>
<name>A0ABN1BJ61_9BACI</name>
<evidence type="ECO:0000313" key="3">
    <source>
        <dbReference type="Proteomes" id="UP001500880"/>
    </source>
</evidence>